<dbReference type="EMBL" id="CP001108">
    <property type="protein sequence ID" value="ACF46082.1"/>
    <property type="molecule type" value="Genomic_DNA"/>
</dbReference>
<name>B4S7P5_PROA2</name>
<dbReference type="Gene3D" id="3.10.580.10">
    <property type="entry name" value="CBS-domain"/>
    <property type="match status" value="1"/>
</dbReference>
<dbReference type="RefSeq" id="WP_012505619.1">
    <property type="nucleotide sequence ID" value="NC_011059.1"/>
</dbReference>
<dbReference type="STRING" id="290512.Paes_1043"/>
<keyword evidence="2" id="KW-1185">Reference proteome</keyword>
<dbReference type="Proteomes" id="UP000002725">
    <property type="component" value="Chromosome"/>
</dbReference>
<dbReference type="eggNOG" id="COG0517">
    <property type="taxonomic scope" value="Bacteria"/>
</dbReference>
<organism evidence="1 2">
    <name type="scientific">Prosthecochloris aestuarii (strain DSM 271 / SK 413)</name>
    <dbReference type="NCBI Taxonomy" id="290512"/>
    <lineage>
        <taxon>Bacteria</taxon>
        <taxon>Pseudomonadati</taxon>
        <taxon>Chlorobiota</taxon>
        <taxon>Chlorobiia</taxon>
        <taxon>Chlorobiales</taxon>
        <taxon>Chlorobiaceae</taxon>
        <taxon>Prosthecochloris</taxon>
    </lineage>
</organism>
<dbReference type="HOGENOM" id="CLU_102952_0_0_10"/>
<dbReference type="SUPFAM" id="SSF54631">
    <property type="entry name" value="CBS-domain pair"/>
    <property type="match status" value="1"/>
</dbReference>
<evidence type="ECO:0000313" key="2">
    <source>
        <dbReference type="Proteomes" id="UP000002725"/>
    </source>
</evidence>
<dbReference type="AlphaFoldDB" id="B4S7P5"/>
<reference evidence="1" key="1">
    <citation type="submission" date="2008-06" db="EMBL/GenBank/DDBJ databases">
        <title>Complete sequence of chromosome of Prosthecochloris aestuarii DSM 271.</title>
        <authorList>
            <consortium name="US DOE Joint Genome Institute"/>
            <person name="Lucas S."/>
            <person name="Copeland A."/>
            <person name="Lapidus A."/>
            <person name="Glavina del Rio T."/>
            <person name="Dalin E."/>
            <person name="Tice H."/>
            <person name="Bruce D."/>
            <person name="Goodwin L."/>
            <person name="Pitluck S."/>
            <person name="Schmutz J."/>
            <person name="Larimer F."/>
            <person name="Land M."/>
            <person name="Hauser L."/>
            <person name="Kyrpides N."/>
            <person name="Anderson I."/>
            <person name="Liu Z."/>
            <person name="Li T."/>
            <person name="Zhao F."/>
            <person name="Overmann J."/>
            <person name="Bryant D.A."/>
            <person name="Richardson P."/>
        </authorList>
    </citation>
    <scope>NUCLEOTIDE SEQUENCE [LARGE SCALE GENOMIC DNA]</scope>
    <source>
        <strain evidence="1">DSM 271</strain>
    </source>
</reference>
<dbReference type="InterPro" id="IPR046342">
    <property type="entry name" value="CBS_dom_sf"/>
</dbReference>
<proteinExistence type="predicted"/>
<accession>B4S7P5</accession>
<sequence>MTFIRQYTDASYPVFQKEECVEDAVKLLLHSRLYAAPVLDGKQFLAMASLHELQAGLNEAEDSSSLKVSHLHFRSSVVLDIREHLLDSISRIADDTLPVIAVTGDDGGYEGVVLRDELFRDVASVFNLLGDEFTLELEVPSMGVKISEIVQSIEKNDAMVLSFGARAPEPDAAGMVITFRVHTSSLYRLVKNLEKYGYLIGYHSPYSGEGRDELRDKALEFMRYIDM</sequence>
<evidence type="ECO:0000313" key="1">
    <source>
        <dbReference type="EMBL" id="ACF46082.1"/>
    </source>
</evidence>
<dbReference type="KEGG" id="paa:Paes_1043"/>
<protein>
    <submittedName>
        <fullName evidence="1">Signal transduction protein with CBS domains</fullName>
    </submittedName>
</protein>
<gene>
    <name evidence="1" type="ordered locus">Paes_1043</name>
</gene>